<comment type="caution">
    <text evidence="2">The sequence shown here is derived from an EMBL/GenBank/DDBJ whole genome shotgun (WGS) entry which is preliminary data.</text>
</comment>
<evidence type="ECO:0000256" key="1">
    <source>
        <dbReference type="SAM" id="MobiDB-lite"/>
    </source>
</evidence>
<sequence length="168" mass="19684">MAVKKTTKQVKKTTKRTKRQTVKRERVKQAAKRSRVNLVTKRSQLLRKKPSATKRSTYSIEQKKKVVAYAKQNGKNEAARHFQLNGSIVRGVQWMIDVIRSKIQLLLLPNGIEDFTQIFGIFLFIGKIIMVYHYEEGALNNKLDGNYIYLVIHEENPLFLKYNILREY</sequence>
<gene>
    <name evidence="2" type="ORF">RhiirA1_507394</name>
</gene>
<dbReference type="AlphaFoldDB" id="A0A2N0RYE5"/>
<feature type="region of interest" description="Disordered" evidence="1">
    <location>
        <begin position="1"/>
        <end position="34"/>
    </location>
</feature>
<reference evidence="2 3" key="2">
    <citation type="submission" date="2017-10" db="EMBL/GenBank/DDBJ databases">
        <title>Genome analyses suggest a sexual origin of heterokaryosis in a supposedly ancient asexual fungus.</title>
        <authorList>
            <person name="Corradi N."/>
            <person name="Sedzielewska K."/>
            <person name="Noel J."/>
            <person name="Charron P."/>
            <person name="Farinelli L."/>
            <person name="Marton T."/>
            <person name="Kruger M."/>
            <person name="Pelin A."/>
            <person name="Brachmann A."/>
            <person name="Corradi N."/>
        </authorList>
    </citation>
    <scope>NUCLEOTIDE SEQUENCE [LARGE SCALE GENOMIC DNA]</scope>
    <source>
        <strain evidence="2 3">A1</strain>
    </source>
</reference>
<evidence type="ECO:0000313" key="3">
    <source>
        <dbReference type="Proteomes" id="UP000232688"/>
    </source>
</evidence>
<evidence type="ECO:0000313" key="2">
    <source>
        <dbReference type="EMBL" id="PKC68320.1"/>
    </source>
</evidence>
<protein>
    <submittedName>
        <fullName evidence="2">Uncharacterized protein</fullName>
    </submittedName>
</protein>
<name>A0A2N0RYE5_9GLOM</name>
<dbReference type="EMBL" id="LLXH01000338">
    <property type="protein sequence ID" value="PKC68320.1"/>
    <property type="molecule type" value="Genomic_DNA"/>
</dbReference>
<reference evidence="2 3" key="1">
    <citation type="submission" date="2017-10" db="EMBL/GenBank/DDBJ databases">
        <title>Extensive intraspecific genome diversity in a model arbuscular mycorrhizal fungus.</title>
        <authorList>
            <person name="Chen E.C.H."/>
            <person name="Morin E."/>
            <person name="Baudet D."/>
            <person name="Noel J."/>
            <person name="Ndikumana S."/>
            <person name="Charron P."/>
            <person name="St-Onge C."/>
            <person name="Giorgi J."/>
            <person name="Grigoriev I.V."/>
            <person name="Roux C."/>
            <person name="Martin F.M."/>
            <person name="Corradi N."/>
        </authorList>
    </citation>
    <scope>NUCLEOTIDE SEQUENCE [LARGE SCALE GENOMIC DNA]</scope>
    <source>
        <strain evidence="2 3">A1</strain>
    </source>
</reference>
<proteinExistence type="predicted"/>
<organism evidence="2 3">
    <name type="scientific">Rhizophagus irregularis</name>
    <dbReference type="NCBI Taxonomy" id="588596"/>
    <lineage>
        <taxon>Eukaryota</taxon>
        <taxon>Fungi</taxon>
        <taxon>Fungi incertae sedis</taxon>
        <taxon>Mucoromycota</taxon>
        <taxon>Glomeromycotina</taxon>
        <taxon>Glomeromycetes</taxon>
        <taxon>Glomerales</taxon>
        <taxon>Glomeraceae</taxon>
        <taxon>Rhizophagus</taxon>
    </lineage>
</organism>
<dbReference type="Proteomes" id="UP000232688">
    <property type="component" value="Unassembled WGS sequence"/>
</dbReference>
<accession>A0A2N0RYE5</accession>
<feature type="compositionally biased region" description="Basic residues" evidence="1">
    <location>
        <begin position="1"/>
        <end position="21"/>
    </location>
</feature>
<dbReference type="VEuPathDB" id="FungiDB:RhiirA1_507394"/>